<reference evidence="1" key="1">
    <citation type="journal article" date="2021" name="Proc. Natl. Acad. Sci. U.S.A.">
        <title>A Catalog of Tens of Thousands of Viruses from Human Metagenomes Reveals Hidden Associations with Chronic Diseases.</title>
        <authorList>
            <person name="Tisza M.J."/>
            <person name="Buck C.B."/>
        </authorList>
    </citation>
    <scope>NUCLEOTIDE SEQUENCE</scope>
    <source>
        <strain evidence="1">CtGns7</strain>
    </source>
</reference>
<dbReference type="EMBL" id="BK032555">
    <property type="protein sequence ID" value="DAF47446.1"/>
    <property type="molecule type" value="Genomic_DNA"/>
</dbReference>
<protein>
    <submittedName>
        <fullName evidence="1">Uncharacterized protein</fullName>
    </submittedName>
</protein>
<evidence type="ECO:0000313" key="1">
    <source>
        <dbReference type="EMBL" id="DAF47446.1"/>
    </source>
</evidence>
<proteinExistence type="predicted"/>
<accession>A0A8S5S934</accession>
<name>A0A8S5S934_9VIRU</name>
<organism evidence="1">
    <name type="scientific">Phage sp. ctGns7</name>
    <dbReference type="NCBI Taxonomy" id="2828003"/>
    <lineage>
        <taxon>Viruses</taxon>
    </lineage>
</organism>
<sequence length="117" mass="14010">MKFVRPSLLKFEFTYKDIYDELHKKVFESKNYENSTNSLLNIHKDIDDFIDILKSYSPKDVIMNFNGEYTVGLEDIEIDLGIIFNAISPKNHKRSKDNALFYDTNYNRHNIYYFCLF</sequence>